<evidence type="ECO:0000256" key="1">
    <source>
        <dbReference type="ARBA" id="ARBA00004173"/>
    </source>
</evidence>
<dbReference type="Pfam" id="PF00753">
    <property type="entry name" value="Lactamase_B"/>
    <property type="match status" value="1"/>
</dbReference>
<evidence type="ECO:0000256" key="2">
    <source>
        <dbReference type="ARBA" id="ARBA00005543"/>
    </source>
</evidence>
<dbReference type="OrthoDB" id="10250730at2759"/>
<comment type="subcellular location">
    <subcellularLocation>
        <location evidence="1">Mitochondrion</location>
    </subcellularLocation>
</comment>
<dbReference type="PANTHER" id="PTHR36091">
    <property type="entry name" value="ALTERED INHERITANCE OF MITOCHONDRIA PROTEIN 9, MITOCHONDRIAL"/>
    <property type="match status" value="1"/>
</dbReference>
<dbReference type="Gene3D" id="3.60.15.10">
    <property type="entry name" value="Ribonuclease Z/Hydroxyacylglutathione hydrolase-like"/>
    <property type="match status" value="1"/>
</dbReference>
<dbReference type="STRING" id="5539.A0A3E2H108"/>
<feature type="non-terminal residue" evidence="8">
    <location>
        <position position="641"/>
    </location>
</feature>
<dbReference type="SUPFAM" id="SSF56112">
    <property type="entry name" value="Protein kinase-like (PK-like)"/>
    <property type="match status" value="1"/>
</dbReference>
<dbReference type="InterPro" id="IPR001279">
    <property type="entry name" value="Metallo-B-lactamas"/>
</dbReference>
<keyword evidence="4" id="KW-0809">Transit peptide</keyword>
<feature type="non-terminal residue" evidence="8">
    <location>
        <position position="1"/>
    </location>
</feature>
<dbReference type="SMART" id="SM00849">
    <property type="entry name" value="Lactamase_B"/>
    <property type="match status" value="1"/>
</dbReference>
<evidence type="ECO:0000256" key="5">
    <source>
        <dbReference type="ARBA" id="ARBA00023128"/>
    </source>
</evidence>
<dbReference type="GO" id="GO:0005739">
    <property type="term" value="C:mitochondrion"/>
    <property type="evidence" value="ECO:0007669"/>
    <property type="project" value="UniProtKB-SubCell"/>
</dbReference>
<keyword evidence="9" id="KW-1185">Reference proteome</keyword>
<dbReference type="Proteomes" id="UP000258309">
    <property type="component" value="Unassembled WGS sequence"/>
</dbReference>
<gene>
    <name evidence="8" type="ORF">B7463_g9274</name>
</gene>
<dbReference type="CDD" id="cd07729">
    <property type="entry name" value="AHL_lactonase_MBL-fold"/>
    <property type="match status" value="1"/>
</dbReference>
<evidence type="ECO:0000313" key="8">
    <source>
        <dbReference type="EMBL" id="RFU27076.1"/>
    </source>
</evidence>
<accession>A0A3E2H108</accession>
<evidence type="ECO:0000256" key="4">
    <source>
        <dbReference type="ARBA" id="ARBA00022946"/>
    </source>
</evidence>
<keyword evidence="5" id="KW-0496">Mitochondrion</keyword>
<dbReference type="AlphaFoldDB" id="A0A3E2H108"/>
<dbReference type="InterPro" id="IPR036866">
    <property type="entry name" value="RibonucZ/Hydroxyglut_hydro"/>
</dbReference>
<reference evidence="8 9" key="1">
    <citation type="submission" date="2018-05" db="EMBL/GenBank/DDBJ databases">
        <title>Draft genome sequence of Scytalidium lignicola DSM 105466, a ubiquitous saprotrophic fungus.</title>
        <authorList>
            <person name="Buettner E."/>
            <person name="Gebauer A.M."/>
            <person name="Hofrichter M."/>
            <person name="Liers C."/>
            <person name="Kellner H."/>
        </authorList>
    </citation>
    <scope>NUCLEOTIDE SEQUENCE [LARGE SCALE GENOMIC DNA]</scope>
    <source>
        <strain evidence="8 9">DSM 105466</strain>
    </source>
</reference>
<evidence type="ECO:0000313" key="9">
    <source>
        <dbReference type="Proteomes" id="UP000258309"/>
    </source>
</evidence>
<comment type="caution">
    <text evidence="8">The sequence shown here is derived from an EMBL/GenBank/DDBJ whole genome shotgun (WGS) entry which is preliminary data.</text>
</comment>
<proteinExistence type="inferred from homology"/>
<dbReference type="InterPro" id="IPR011009">
    <property type="entry name" value="Kinase-like_dom_sf"/>
</dbReference>
<dbReference type="InterPro" id="IPR051035">
    <property type="entry name" value="Mito_inheritance_9"/>
</dbReference>
<feature type="domain" description="Metallo-beta-lactamase" evidence="7">
    <location>
        <begin position="413"/>
        <end position="625"/>
    </location>
</feature>
<dbReference type="EMBL" id="NCSJ02000225">
    <property type="protein sequence ID" value="RFU27076.1"/>
    <property type="molecule type" value="Genomic_DNA"/>
</dbReference>
<evidence type="ECO:0000259" key="7">
    <source>
        <dbReference type="SMART" id="SM00849"/>
    </source>
</evidence>
<organism evidence="8 9">
    <name type="scientific">Scytalidium lignicola</name>
    <name type="common">Hyphomycete</name>
    <dbReference type="NCBI Taxonomy" id="5539"/>
    <lineage>
        <taxon>Eukaryota</taxon>
        <taxon>Fungi</taxon>
        <taxon>Dikarya</taxon>
        <taxon>Ascomycota</taxon>
        <taxon>Pezizomycotina</taxon>
        <taxon>Leotiomycetes</taxon>
        <taxon>Leotiomycetes incertae sedis</taxon>
        <taxon>Scytalidium</taxon>
    </lineage>
</organism>
<evidence type="ECO:0000256" key="6">
    <source>
        <dbReference type="ARBA" id="ARBA00031849"/>
    </source>
</evidence>
<comment type="similarity">
    <text evidence="2">Belongs to the AIM9 family.</text>
</comment>
<dbReference type="SUPFAM" id="SSF56281">
    <property type="entry name" value="Metallo-hydrolase/oxidoreductase"/>
    <property type="match status" value="1"/>
</dbReference>
<sequence>MYTTASEIALLKYVRQPKNIPVPKVYCCSCDISNHVGAEYIIMEKAEGVSLLQKWGDIKEFDRLQLIKGLTKLEHQLSSVKFPAYGSLYFLPPPGDCAKYQAIEHASDSAGLYCIRPSCDRAFMSDSTARLTGLYINNGPSFLQMQWPVFLKPPVEYVKGIVKVKLPANFDALDPDEKAFAELEWEKSKLAKAYEVSSYLENTTRWESLGFTRKCLFSFNDADIEKHESQYQEYQDWNKVQELARECLDTDEEGWISPELDFDKKKEQNKELLDLFINQTAEEKSVEEARAMWPFSKHIQCLYLGGSGVPRFRAGSLRATFDCGEVRTDDARKEQDGEEKRREERRAIKNTIPHNPASLLASAAVPAFKCPAGTKMHILDLGTLEADESWLLRGANASTLSNKNPVNKRRKLTILSALIEYPGVGLILYETGCAEDLEVAWGAPLTDVFARTEYSDKQTLPGAIRAAGYDIKDVKAIIIGHLHLDHAGGLEHFVGTDVPIYVHEEEFKHACWAIATGADLGVYLGHYMLLEKLNWNTFPDSQLDLFQGIILHHSPGHTPGLCIMQVNLEKDGTFIWTSDQFHVKENYSVGHPHGGLARDHNAWYRSLQMIRRLQRLYNAKIVFGHDKEVADELIAAKAFYE</sequence>
<name>A0A3E2H108_SCYLI</name>
<dbReference type="PANTHER" id="PTHR36091:SF1">
    <property type="entry name" value="ALTERED INHERITANCE OF MITOCHONDRIA PROTEIN 9, MITOCHONDRIAL"/>
    <property type="match status" value="1"/>
</dbReference>
<protein>
    <recommendedName>
        <fullName evidence="3">Altered inheritance of mitochondria protein 9, mitochondrial</fullName>
    </recommendedName>
    <alternativeName>
        <fullName evidence="6">Found in mitochondrial proteome protein 29</fullName>
    </alternativeName>
</protein>
<evidence type="ECO:0000256" key="3">
    <source>
        <dbReference type="ARBA" id="ARBA00016197"/>
    </source>
</evidence>